<sequence>MISEEIPTGVEPDLLPHFSLPLRRSSLPLRRFLPSLSKISGESALILLNFSHCIMYELYPTLLGRVQGSSGLEDPLQPSTSGNLTAAEDLARVGLVVDLTDFGEEAVVHVEDEPDSPSPHSSYHTSPAPAPTSPAPAPLAPAAAPAHAPPGPPGVMSVAELVRQPGRDHLPYLTPCPHGRDQTWFNRSRNRINAWINRMMYSVLDKEHPTFTDFPTDKQHLWFRQFAQEFNWNFDDTLFIYHHFVHNVMDKYGKQIREWKKKWEINKGSVPRQFPMKIPRNISSELPRIRPSENPSKYPEEVLPRYIPRTFPTNWWSSEFSRKFISSKFRRKFPRDFRGKMNFRRVISEDLFRLYVVGITLFRRHTDDFFPRYVAVFL</sequence>
<protein>
    <submittedName>
        <fullName evidence="2">Uncharacterized protein</fullName>
    </submittedName>
</protein>
<feature type="compositionally biased region" description="Low complexity" evidence="1">
    <location>
        <begin position="118"/>
        <end position="127"/>
    </location>
</feature>
<dbReference type="Gramene" id="Bo7g067600.1">
    <property type="protein sequence ID" value="Bo7g067600.1"/>
    <property type="gene ID" value="Bo7g067600"/>
</dbReference>
<dbReference type="AlphaFoldDB" id="A0A0D3D8Z4"/>
<evidence type="ECO:0000313" key="3">
    <source>
        <dbReference type="Proteomes" id="UP000032141"/>
    </source>
</evidence>
<accession>A0A0D3D8Z4</accession>
<evidence type="ECO:0000256" key="1">
    <source>
        <dbReference type="SAM" id="MobiDB-lite"/>
    </source>
</evidence>
<reference evidence="2" key="2">
    <citation type="submission" date="2015-03" db="UniProtKB">
        <authorList>
            <consortium name="EnsemblPlants"/>
        </authorList>
    </citation>
    <scope>IDENTIFICATION</scope>
</reference>
<dbReference type="HOGENOM" id="CLU_732273_0_0_1"/>
<dbReference type="Proteomes" id="UP000032141">
    <property type="component" value="Chromosome C7"/>
</dbReference>
<evidence type="ECO:0000313" key="2">
    <source>
        <dbReference type="EnsemblPlants" id="Bo7g067600.1"/>
    </source>
</evidence>
<dbReference type="EnsemblPlants" id="Bo7g067600.1">
    <property type="protein sequence ID" value="Bo7g067600.1"/>
    <property type="gene ID" value="Bo7g067600"/>
</dbReference>
<keyword evidence="3" id="KW-1185">Reference proteome</keyword>
<feature type="region of interest" description="Disordered" evidence="1">
    <location>
        <begin position="110"/>
        <end position="157"/>
    </location>
</feature>
<feature type="compositionally biased region" description="Pro residues" evidence="1">
    <location>
        <begin position="128"/>
        <end position="139"/>
    </location>
</feature>
<reference evidence="2 3" key="1">
    <citation type="journal article" date="2014" name="Genome Biol.">
        <title>Transcriptome and methylome profiling reveals relics of genome dominance in the mesopolyploid Brassica oleracea.</title>
        <authorList>
            <person name="Parkin I.A."/>
            <person name="Koh C."/>
            <person name="Tang H."/>
            <person name="Robinson S.J."/>
            <person name="Kagale S."/>
            <person name="Clarke W.E."/>
            <person name="Town C.D."/>
            <person name="Nixon J."/>
            <person name="Krishnakumar V."/>
            <person name="Bidwell S.L."/>
            <person name="Denoeud F."/>
            <person name="Belcram H."/>
            <person name="Links M.G."/>
            <person name="Just J."/>
            <person name="Clarke C."/>
            <person name="Bender T."/>
            <person name="Huebert T."/>
            <person name="Mason A.S."/>
            <person name="Pires J.C."/>
            <person name="Barker G."/>
            <person name="Moore J."/>
            <person name="Walley P.G."/>
            <person name="Manoli S."/>
            <person name="Batley J."/>
            <person name="Edwards D."/>
            <person name="Nelson M.N."/>
            <person name="Wang X."/>
            <person name="Paterson A.H."/>
            <person name="King G."/>
            <person name="Bancroft I."/>
            <person name="Chalhoub B."/>
            <person name="Sharpe A.G."/>
        </authorList>
    </citation>
    <scope>NUCLEOTIDE SEQUENCE</scope>
    <source>
        <strain evidence="2 3">cv. TO1000</strain>
    </source>
</reference>
<organism evidence="2 3">
    <name type="scientific">Brassica oleracea var. oleracea</name>
    <dbReference type="NCBI Taxonomy" id="109376"/>
    <lineage>
        <taxon>Eukaryota</taxon>
        <taxon>Viridiplantae</taxon>
        <taxon>Streptophyta</taxon>
        <taxon>Embryophyta</taxon>
        <taxon>Tracheophyta</taxon>
        <taxon>Spermatophyta</taxon>
        <taxon>Magnoliopsida</taxon>
        <taxon>eudicotyledons</taxon>
        <taxon>Gunneridae</taxon>
        <taxon>Pentapetalae</taxon>
        <taxon>rosids</taxon>
        <taxon>malvids</taxon>
        <taxon>Brassicales</taxon>
        <taxon>Brassicaceae</taxon>
        <taxon>Brassiceae</taxon>
        <taxon>Brassica</taxon>
    </lineage>
</organism>
<proteinExistence type="predicted"/>
<name>A0A0D3D8Z4_BRAOL</name>